<feature type="compositionally biased region" description="Polar residues" evidence="1">
    <location>
        <begin position="491"/>
        <end position="512"/>
    </location>
</feature>
<keyword evidence="3" id="KW-1185">Reference proteome</keyword>
<dbReference type="EMBL" id="JAFEKC020000024">
    <property type="protein sequence ID" value="KAK0507411.1"/>
    <property type="molecule type" value="Genomic_DNA"/>
</dbReference>
<dbReference type="Proteomes" id="UP001166286">
    <property type="component" value="Unassembled WGS sequence"/>
</dbReference>
<feature type="compositionally biased region" description="Polar residues" evidence="1">
    <location>
        <begin position="297"/>
        <end position="310"/>
    </location>
</feature>
<evidence type="ECO:0000313" key="3">
    <source>
        <dbReference type="Proteomes" id="UP001166286"/>
    </source>
</evidence>
<accession>A0AA39QT49</accession>
<dbReference type="AlphaFoldDB" id="A0AA39QT49"/>
<evidence type="ECO:0000256" key="1">
    <source>
        <dbReference type="SAM" id="MobiDB-lite"/>
    </source>
</evidence>
<feature type="region of interest" description="Disordered" evidence="1">
    <location>
        <begin position="335"/>
        <end position="361"/>
    </location>
</feature>
<reference evidence="2" key="1">
    <citation type="submission" date="2023-03" db="EMBL/GenBank/DDBJ databases">
        <title>Complete genome of Cladonia borealis.</title>
        <authorList>
            <person name="Park H."/>
        </authorList>
    </citation>
    <scope>NUCLEOTIDE SEQUENCE</scope>
    <source>
        <strain evidence="2">ANT050790</strain>
    </source>
</reference>
<proteinExistence type="predicted"/>
<comment type="caution">
    <text evidence="2">The sequence shown here is derived from an EMBL/GenBank/DDBJ whole genome shotgun (WGS) entry which is preliminary data.</text>
</comment>
<feature type="region of interest" description="Disordered" evidence="1">
    <location>
        <begin position="294"/>
        <end position="317"/>
    </location>
</feature>
<name>A0AA39QT49_9LECA</name>
<evidence type="ECO:0000313" key="2">
    <source>
        <dbReference type="EMBL" id="KAK0507411.1"/>
    </source>
</evidence>
<feature type="region of interest" description="Disordered" evidence="1">
    <location>
        <begin position="94"/>
        <end position="114"/>
    </location>
</feature>
<feature type="compositionally biased region" description="Polar residues" evidence="1">
    <location>
        <begin position="523"/>
        <end position="550"/>
    </location>
</feature>
<feature type="compositionally biased region" description="Basic and acidic residues" evidence="1">
    <location>
        <begin position="335"/>
        <end position="344"/>
    </location>
</feature>
<feature type="region of interest" description="Disordered" evidence="1">
    <location>
        <begin position="491"/>
        <end position="584"/>
    </location>
</feature>
<gene>
    <name evidence="2" type="ORF">JMJ35_010449</name>
</gene>
<feature type="region of interest" description="Disordered" evidence="1">
    <location>
        <begin position="134"/>
        <end position="160"/>
    </location>
</feature>
<organism evidence="2 3">
    <name type="scientific">Cladonia borealis</name>
    <dbReference type="NCBI Taxonomy" id="184061"/>
    <lineage>
        <taxon>Eukaryota</taxon>
        <taxon>Fungi</taxon>
        <taxon>Dikarya</taxon>
        <taxon>Ascomycota</taxon>
        <taxon>Pezizomycotina</taxon>
        <taxon>Lecanoromycetes</taxon>
        <taxon>OSLEUM clade</taxon>
        <taxon>Lecanoromycetidae</taxon>
        <taxon>Lecanorales</taxon>
        <taxon>Lecanorineae</taxon>
        <taxon>Cladoniaceae</taxon>
        <taxon>Cladonia</taxon>
    </lineage>
</organism>
<sequence>MHSDASLQKITSDKTVFGFLLRKRRGKSHISSEVSEYERLRSLPPLHTSPVPIYCNTPVKIRDYYLSKSTVQLLPRPPPFKIMDKSQARTPNLTINTDTANDTEPPVSLHKSRSMGTIRDNARPFELSSTRNELVKREHVLTEANKSPDSSTESSSDDGLDDEELLQAEFDKHVQIGREKGYNDDDVHQWVDYVLEHGLPEPKTGSKVDSPIIETGVDYNKARVPEFTQRDPAVKEIERHHLQDIFGEDIISTRQLLVDNQNTSTEFTASSGSHPIYLQDNADIASHTTIKACGHDTISSPPSSATSHNTHLPAPNIEQIDVADTESALTDLLKSLEKPQDQRVGRPSCGTDHRSATPDAEPVWFRADMDCDEFPDSSDIGFNAKNTAVQQQELKAMGTSASELTQRKGAFNPSKMTESSLVQGTYRTPDGLIPLLLPRRYNKEKLNDGGQSSATGISTPLNQKWKEQLSEATATLANLADSRTSIDSYENQSYNSSFEDKQSQAADQSGDSPTLGHAHLSPPSASLQNIYTPNSSRFHPRSLPSSSPFANNKMKMPPKTVGPGKFKSSPRDVSLPSPCDTFSESSVNTRRRASTIITKETKEYDEKMRYANERLQALRCETGTEIIWRDETDPGLTWRNHPNHDREWHSANLRCMGCLGFCNVCRAPCCIYFEAIHIMREVNYLPEEKRETAKLLKRIDQWCPLGVDTPTSLQCTECYRRICPNCCGVCPIFPCHDRICKVFLIGSARDAY</sequence>
<protein>
    <submittedName>
        <fullName evidence="2">Uncharacterized protein</fullName>
    </submittedName>
</protein>